<organism evidence="3 4">
    <name type="scientific">Cladobotryum mycophilum</name>
    <dbReference type="NCBI Taxonomy" id="491253"/>
    <lineage>
        <taxon>Eukaryota</taxon>
        <taxon>Fungi</taxon>
        <taxon>Dikarya</taxon>
        <taxon>Ascomycota</taxon>
        <taxon>Pezizomycotina</taxon>
        <taxon>Sordariomycetes</taxon>
        <taxon>Hypocreomycetidae</taxon>
        <taxon>Hypocreales</taxon>
        <taxon>Hypocreaceae</taxon>
        <taxon>Cladobotryum</taxon>
    </lineage>
</organism>
<evidence type="ECO:0000256" key="2">
    <source>
        <dbReference type="SAM" id="SignalP"/>
    </source>
</evidence>
<evidence type="ECO:0008006" key="5">
    <source>
        <dbReference type="Google" id="ProtNLM"/>
    </source>
</evidence>
<feature type="region of interest" description="Disordered" evidence="1">
    <location>
        <begin position="49"/>
        <end position="73"/>
    </location>
</feature>
<keyword evidence="4" id="KW-1185">Reference proteome</keyword>
<evidence type="ECO:0000256" key="1">
    <source>
        <dbReference type="SAM" id="MobiDB-lite"/>
    </source>
</evidence>
<proteinExistence type="predicted"/>
<keyword evidence="2" id="KW-0732">Signal</keyword>
<accession>A0ABR0SKR3</accession>
<name>A0ABR0SKR3_9HYPO</name>
<dbReference type="EMBL" id="JAVFKD010000012">
    <property type="protein sequence ID" value="KAK5992340.1"/>
    <property type="molecule type" value="Genomic_DNA"/>
</dbReference>
<evidence type="ECO:0000313" key="4">
    <source>
        <dbReference type="Proteomes" id="UP001338125"/>
    </source>
</evidence>
<protein>
    <recommendedName>
        <fullName evidence="5">Secreted protein</fullName>
    </recommendedName>
</protein>
<gene>
    <name evidence="3" type="ORF">PT974_05743</name>
</gene>
<feature type="chain" id="PRO_5046264387" description="Secreted protein" evidence="2">
    <location>
        <begin position="20"/>
        <end position="124"/>
    </location>
</feature>
<sequence length="124" mass="13214">MRAFTLALVAAFLGDNVDGATFSAGLFNYRFVSSIGDGITCFVLKGNRQSRPRRDNTAHSEPSTRISREKSIGSPDEIKSVIGAAGPVRAPPAALATTLDAAQRPSVLAAPSERALTFLRKLPW</sequence>
<dbReference type="Proteomes" id="UP001338125">
    <property type="component" value="Unassembled WGS sequence"/>
</dbReference>
<reference evidence="3 4" key="1">
    <citation type="submission" date="2024-01" db="EMBL/GenBank/DDBJ databases">
        <title>Complete genome of Cladobotryum mycophilum ATHUM6906.</title>
        <authorList>
            <person name="Christinaki A.C."/>
            <person name="Myridakis A.I."/>
            <person name="Kouvelis V.N."/>
        </authorList>
    </citation>
    <scope>NUCLEOTIDE SEQUENCE [LARGE SCALE GENOMIC DNA]</scope>
    <source>
        <strain evidence="3 4">ATHUM6906</strain>
    </source>
</reference>
<evidence type="ECO:0000313" key="3">
    <source>
        <dbReference type="EMBL" id="KAK5992340.1"/>
    </source>
</evidence>
<feature type="signal peptide" evidence="2">
    <location>
        <begin position="1"/>
        <end position="19"/>
    </location>
</feature>
<comment type="caution">
    <text evidence="3">The sequence shown here is derived from an EMBL/GenBank/DDBJ whole genome shotgun (WGS) entry which is preliminary data.</text>
</comment>